<dbReference type="KEGG" id="ccv:CCV52592_0537"/>
<dbReference type="OrthoDB" id="5321442at2"/>
<name>A7H0F1_CAMC5</name>
<protein>
    <submittedName>
        <fullName evidence="1">Formate dehydrogenase-specific chaperone</fullName>
    </submittedName>
</protein>
<reference evidence="1" key="1">
    <citation type="submission" date="2016-07" db="EMBL/GenBank/DDBJ databases">
        <title>Comparative genomics of the Campylobacter concisus group.</title>
        <authorList>
            <person name="Miller W.G."/>
            <person name="Yee E."/>
            <person name="Chapman M.H."/>
            <person name="Huynh S."/>
            <person name="Bono J.L."/>
            <person name="On S.L.W."/>
            <person name="StLeger J."/>
            <person name="Foster G."/>
            <person name="Parker C.T."/>
        </authorList>
    </citation>
    <scope>NUCLEOTIDE SEQUENCE</scope>
    <source>
        <strain evidence="1">525.92</strain>
    </source>
</reference>
<sequence>MSKNVEILKARSYYYEFLAMPFFFYETADKFNLWRAQLDELATNPLNEESANAFAELKKFDFKAFKAEQNSVLFDLSYINVPLGISFYEEGRDEGAARLRAIEILKKSGYRRDVIKCTSSEDFVGFVFLLMVTFLRDEAKEEINEQSFSTELFESLINGFIDEFIDMLYDHERAEFFRSLALVMKSFFALERSLLAIEAPQRDKSVQSPAEAALNRKPYQTKMPTAKSKIHWDEFTAL</sequence>
<organism evidence="1 2">
    <name type="scientific">Campylobacter curvus (strain 525.92)</name>
    <dbReference type="NCBI Taxonomy" id="360105"/>
    <lineage>
        <taxon>Bacteria</taxon>
        <taxon>Pseudomonadati</taxon>
        <taxon>Campylobacterota</taxon>
        <taxon>Epsilonproteobacteria</taxon>
        <taxon>Campylobacterales</taxon>
        <taxon>Campylobacteraceae</taxon>
        <taxon>Campylobacter</taxon>
    </lineage>
</organism>
<dbReference type="Gene3D" id="1.10.3480.10">
    <property type="entry name" value="TorD-like"/>
    <property type="match status" value="1"/>
</dbReference>
<dbReference type="RefSeq" id="WP_009650919.1">
    <property type="nucleotide sequence ID" value="NC_009715.2"/>
</dbReference>
<dbReference type="EMBL" id="CP000767">
    <property type="protein sequence ID" value="EAU01359.1"/>
    <property type="molecule type" value="Genomic_DNA"/>
</dbReference>
<proteinExistence type="predicted"/>
<keyword evidence="2" id="KW-1185">Reference proteome</keyword>
<dbReference type="STRING" id="360105.CCV52592_0537"/>
<gene>
    <name evidence="1" type="ORF">CCV52592_0537</name>
</gene>
<dbReference type="Proteomes" id="UP000006380">
    <property type="component" value="Chromosome"/>
</dbReference>
<evidence type="ECO:0000313" key="2">
    <source>
        <dbReference type="Proteomes" id="UP000006380"/>
    </source>
</evidence>
<evidence type="ECO:0000313" key="1">
    <source>
        <dbReference type="EMBL" id="EAU01359.1"/>
    </source>
</evidence>
<dbReference type="AlphaFoldDB" id="A7H0F1"/>
<dbReference type="InterPro" id="IPR036411">
    <property type="entry name" value="TorD-like_sf"/>
</dbReference>
<accession>A7H0F1</accession>
<dbReference type="SUPFAM" id="SSF89155">
    <property type="entry name" value="TorD-like"/>
    <property type="match status" value="1"/>
</dbReference>
<dbReference type="HOGENOM" id="CLU_098311_0_0_7"/>